<name>A0A385UGJ7_9CAUD</name>
<protein>
    <submittedName>
        <fullName evidence="3">Uncharacterized protein</fullName>
    </submittedName>
</protein>
<keyword evidence="2" id="KW-1133">Transmembrane helix</keyword>
<keyword evidence="2" id="KW-0812">Transmembrane</keyword>
<keyword evidence="2" id="KW-0472">Membrane</keyword>
<evidence type="ECO:0000313" key="3">
    <source>
        <dbReference type="EMBL" id="AYB70751.1"/>
    </source>
</evidence>
<dbReference type="Proteomes" id="UP000277768">
    <property type="component" value="Segment"/>
</dbReference>
<accession>A0A385UGJ7</accession>
<dbReference type="EMBL" id="MH727562">
    <property type="protein sequence ID" value="AYB70751.1"/>
    <property type="molecule type" value="Genomic_DNA"/>
</dbReference>
<feature type="region of interest" description="Disordered" evidence="1">
    <location>
        <begin position="1"/>
        <end position="28"/>
    </location>
</feature>
<sequence>MARAEREADRRRQAGRRGHREGGGCPVTAAPGWGGVIVSLAIILLCIFTIWVLSWERWDKDDDDDE</sequence>
<feature type="compositionally biased region" description="Basic and acidic residues" evidence="1">
    <location>
        <begin position="1"/>
        <end position="12"/>
    </location>
</feature>
<feature type="transmembrane region" description="Helical" evidence="2">
    <location>
        <begin position="33"/>
        <end position="53"/>
    </location>
</feature>
<evidence type="ECO:0000256" key="1">
    <source>
        <dbReference type="SAM" id="MobiDB-lite"/>
    </source>
</evidence>
<evidence type="ECO:0000313" key="4">
    <source>
        <dbReference type="Proteomes" id="UP000277768"/>
    </source>
</evidence>
<proteinExistence type="predicted"/>
<organism evidence="3 4">
    <name type="scientific">Mycobacterium phage VasuNzinga</name>
    <dbReference type="NCBI Taxonomy" id="2301620"/>
    <lineage>
        <taxon>Viruses</taxon>
        <taxon>Duplodnaviria</taxon>
        <taxon>Heunggongvirae</taxon>
        <taxon>Uroviricota</taxon>
        <taxon>Caudoviricetes</taxon>
        <taxon>Marvinvirus</taxon>
        <taxon>Marvinvirus marvin</taxon>
    </lineage>
</organism>
<reference evidence="3 4" key="1">
    <citation type="submission" date="2018-08" db="EMBL/GenBank/DDBJ databases">
        <authorList>
            <person name="Arabshahi J."/>
            <person name="Bell S."/>
            <person name="Berglund Z."/>
            <person name="Carrithers M."/>
            <person name="Carroll C."/>
            <person name="Chan J."/>
            <person name="Cushing H."/>
            <person name="Falender Z."/>
            <person name="Fitzgerald K."/>
            <person name="Flynn H."/>
            <person name="Gao Z."/>
            <person name="Gaskin E."/>
            <person name="Greene J."/>
            <person name="Gupta S."/>
            <person name="Hamlin J."/>
            <person name="Harrell D."/>
            <person name="Haskins E."/>
            <person name="Hong Y."/>
            <person name="Kerstiens E."/>
            <person name="Kikla A."/>
            <person name="Krampen J."/>
            <person name="Ku M."/>
            <person name="Kuchta V."/>
            <person name="Lang E."/>
            <person name="Larson A."/>
            <person name="Lin C.F."/>
            <person name="Martineau K."/>
            <person name="McCool M."/>
            <person name="McCormick S."/>
            <person name="Miller C."/>
            <person name="Misicko E."/>
            <person name="Nagy C."/>
            <person name="Novak L."/>
            <person name="Otero A."/>
            <person name="Park A."/>
            <person name="Ram C."/>
            <person name="Ravichandran V."/>
            <person name="Reuhs M."/>
            <person name="Riedel J."/>
            <person name="Rosen J."/>
            <person name="Russo J."/>
            <person name="Sanchez C."/>
            <person name="Shank E."/>
            <person name="Shao A."/>
            <person name="Shapiro G."/>
            <person name="Shoaf T."/>
            <person name="Smith G."/>
            <person name="Spiritoso H."/>
            <person name="Yu Z.H."/>
            <person name="Zhang Z."/>
            <person name="Girish V."/>
            <person name="Walker N."/>
            <person name="Li Y."/>
            <person name="Clase K.L."/>
            <person name="Garlena R.A."/>
            <person name="Russell D.A."/>
            <person name="Pope W.H."/>
            <person name="Jacobs-Sera D."/>
            <person name="Hatfull G.F."/>
        </authorList>
    </citation>
    <scope>NUCLEOTIDE SEQUENCE [LARGE SCALE GENOMIC DNA]</scope>
</reference>
<gene>
    <name evidence="3" type="primary">97</name>
    <name evidence="3" type="ORF">SEA_VASUNZINGA_97</name>
</gene>
<evidence type="ECO:0000256" key="2">
    <source>
        <dbReference type="SAM" id="Phobius"/>
    </source>
</evidence>